<evidence type="ECO:0000256" key="3">
    <source>
        <dbReference type="ARBA" id="ARBA00023015"/>
    </source>
</evidence>
<dbReference type="NCBIfam" id="TIGR00229">
    <property type="entry name" value="sensory_box"/>
    <property type="match status" value="1"/>
</dbReference>
<organism evidence="8 9">
    <name type="scientific">Thermanaerosceptrum fracticalcis</name>
    <dbReference type="NCBI Taxonomy" id="1712410"/>
    <lineage>
        <taxon>Bacteria</taxon>
        <taxon>Bacillati</taxon>
        <taxon>Bacillota</taxon>
        <taxon>Clostridia</taxon>
        <taxon>Eubacteriales</taxon>
        <taxon>Peptococcaceae</taxon>
        <taxon>Thermanaerosceptrum</taxon>
    </lineage>
</organism>
<evidence type="ECO:0000259" key="6">
    <source>
        <dbReference type="PROSITE" id="PS50045"/>
    </source>
</evidence>
<dbReference type="SUPFAM" id="SSF159800">
    <property type="entry name" value="PrpR receptor domain-like"/>
    <property type="match status" value="1"/>
</dbReference>
<feature type="domain" description="Sigma-54 factor interaction" evidence="6">
    <location>
        <begin position="327"/>
        <end position="557"/>
    </location>
</feature>
<dbReference type="InterPro" id="IPR025943">
    <property type="entry name" value="Sigma_54_int_dom_ATP-bd_2"/>
</dbReference>
<feature type="domain" description="PAS" evidence="7">
    <location>
        <begin position="198"/>
        <end position="249"/>
    </location>
</feature>
<dbReference type="PANTHER" id="PTHR32071">
    <property type="entry name" value="TRANSCRIPTIONAL REGULATORY PROTEIN"/>
    <property type="match status" value="1"/>
</dbReference>
<dbReference type="PROSITE" id="PS00676">
    <property type="entry name" value="SIGMA54_INTERACT_2"/>
    <property type="match status" value="1"/>
</dbReference>
<keyword evidence="1" id="KW-0547">Nucleotide-binding</keyword>
<dbReference type="PRINTS" id="PR01590">
    <property type="entry name" value="HTHFIS"/>
</dbReference>
<dbReference type="KEGG" id="tfr:BR63_15800"/>
<dbReference type="Gene3D" id="1.10.10.60">
    <property type="entry name" value="Homeodomain-like"/>
    <property type="match status" value="1"/>
</dbReference>
<dbReference type="Pfam" id="PF02954">
    <property type="entry name" value="HTH_8"/>
    <property type="match status" value="1"/>
</dbReference>
<keyword evidence="2" id="KW-0067">ATP-binding</keyword>
<keyword evidence="3" id="KW-0805">Transcription regulation</keyword>
<dbReference type="EMBL" id="CP045798">
    <property type="protein sequence ID" value="QNB47609.1"/>
    <property type="molecule type" value="Genomic_DNA"/>
</dbReference>
<evidence type="ECO:0000259" key="7">
    <source>
        <dbReference type="PROSITE" id="PS50112"/>
    </source>
</evidence>
<dbReference type="OrthoDB" id="9803970at2"/>
<dbReference type="Gene3D" id="3.40.50.10660">
    <property type="entry name" value="PrpR receptor domain-like"/>
    <property type="match status" value="1"/>
</dbReference>
<dbReference type="PROSITE" id="PS00675">
    <property type="entry name" value="SIGMA54_INTERACT_1"/>
    <property type="match status" value="1"/>
</dbReference>
<dbReference type="AlphaFoldDB" id="A0A7G6E6A5"/>
<dbReference type="CDD" id="cd00009">
    <property type="entry name" value="AAA"/>
    <property type="match status" value="1"/>
</dbReference>
<dbReference type="Pfam" id="PF06506">
    <property type="entry name" value="PrpR_N"/>
    <property type="match status" value="1"/>
</dbReference>
<dbReference type="SMART" id="SM00091">
    <property type="entry name" value="PAS"/>
    <property type="match status" value="1"/>
</dbReference>
<proteinExistence type="predicted"/>
<keyword evidence="9" id="KW-1185">Reference proteome</keyword>
<dbReference type="GO" id="GO:0043565">
    <property type="term" value="F:sequence-specific DNA binding"/>
    <property type="evidence" value="ECO:0007669"/>
    <property type="project" value="InterPro"/>
</dbReference>
<dbReference type="InterPro" id="IPR058031">
    <property type="entry name" value="AAA_lid_NorR"/>
</dbReference>
<dbReference type="InterPro" id="IPR025662">
    <property type="entry name" value="Sigma_54_int_dom_ATP-bd_1"/>
</dbReference>
<dbReference type="InterPro" id="IPR010524">
    <property type="entry name" value="Sig_transdc_resp-reg_PrpR_N"/>
</dbReference>
<accession>A0A7G6E6A5</accession>
<dbReference type="GO" id="GO:0006355">
    <property type="term" value="P:regulation of DNA-templated transcription"/>
    <property type="evidence" value="ECO:0007669"/>
    <property type="project" value="InterPro"/>
</dbReference>
<evidence type="ECO:0000256" key="4">
    <source>
        <dbReference type="ARBA" id="ARBA00023125"/>
    </source>
</evidence>
<evidence type="ECO:0000256" key="2">
    <source>
        <dbReference type="ARBA" id="ARBA00022840"/>
    </source>
</evidence>
<dbReference type="SUPFAM" id="SSF46689">
    <property type="entry name" value="Homeodomain-like"/>
    <property type="match status" value="1"/>
</dbReference>
<dbReference type="InterPro" id="IPR002197">
    <property type="entry name" value="HTH_Fis"/>
</dbReference>
<dbReference type="Gene3D" id="3.40.50.2300">
    <property type="match status" value="1"/>
</dbReference>
<dbReference type="RefSeq" id="WP_034421845.1">
    <property type="nucleotide sequence ID" value="NZ_CP045798.1"/>
</dbReference>
<dbReference type="Pfam" id="PF25601">
    <property type="entry name" value="AAA_lid_14"/>
    <property type="match status" value="1"/>
</dbReference>
<dbReference type="SUPFAM" id="SSF55785">
    <property type="entry name" value="PYP-like sensor domain (PAS domain)"/>
    <property type="match status" value="1"/>
</dbReference>
<dbReference type="InterPro" id="IPR035965">
    <property type="entry name" value="PAS-like_dom_sf"/>
</dbReference>
<dbReference type="PANTHER" id="PTHR32071:SF57">
    <property type="entry name" value="C4-DICARBOXYLATE TRANSPORT TRANSCRIPTIONAL REGULATORY PROTEIN DCTD"/>
    <property type="match status" value="1"/>
</dbReference>
<dbReference type="InterPro" id="IPR009057">
    <property type="entry name" value="Homeodomain-like_sf"/>
</dbReference>
<dbReference type="PROSITE" id="PS50045">
    <property type="entry name" value="SIGMA54_INTERACT_4"/>
    <property type="match status" value="1"/>
</dbReference>
<keyword evidence="4" id="KW-0238">DNA-binding</keyword>
<dbReference type="Pfam" id="PF00989">
    <property type="entry name" value="PAS"/>
    <property type="match status" value="1"/>
</dbReference>
<protein>
    <submittedName>
        <fullName evidence="8">PAS domain S-box protein</fullName>
    </submittedName>
</protein>
<gene>
    <name evidence="8" type="ORF">BR63_15800</name>
</gene>
<evidence type="ECO:0000313" key="8">
    <source>
        <dbReference type="EMBL" id="QNB47609.1"/>
    </source>
</evidence>
<dbReference type="PROSITE" id="PS00688">
    <property type="entry name" value="SIGMA54_INTERACT_3"/>
    <property type="match status" value="1"/>
</dbReference>
<name>A0A7G6E6A5_THEFR</name>
<dbReference type="GO" id="GO:0000156">
    <property type="term" value="F:phosphorelay response regulator activity"/>
    <property type="evidence" value="ECO:0007669"/>
    <property type="project" value="InterPro"/>
</dbReference>
<keyword evidence="5" id="KW-0804">Transcription</keyword>
<evidence type="ECO:0000256" key="5">
    <source>
        <dbReference type="ARBA" id="ARBA00023163"/>
    </source>
</evidence>
<dbReference type="Pfam" id="PF00158">
    <property type="entry name" value="Sigma54_activat"/>
    <property type="match status" value="1"/>
</dbReference>
<dbReference type="InterPro" id="IPR013767">
    <property type="entry name" value="PAS_fold"/>
</dbReference>
<dbReference type="Proteomes" id="UP000515847">
    <property type="component" value="Chromosome"/>
</dbReference>
<evidence type="ECO:0000256" key="1">
    <source>
        <dbReference type="ARBA" id="ARBA00022741"/>
    </source>
</evidence>
<dbReference type="Gene3D" id="3.40.50.300">
    <property type="entry name" value="P-loop containing nucleotide triphosphate hydrolases"/>
    <property type="match status" value="1"/>
</dbReference>
<dbReference type="InterPro" id="IPR000014">
    <property type="entry name" value="PAS"/>
</dbReference>
<dbReference type="InterPro" id="IPR027417">
    <property type="entry name" value="P-loop_NTPase"/>
</dbReference>
<dbReference type="FunFam" id="3.40.50.300:FF:000006">
    <property type="entry name" value="DNA-binding transcriptional regulator NtrC"/>
    <property type="match status" value="1"/>
</dbReference>
<dbReference type="SMART" id="SM00382">
    <property type="entry name" value="AAA"/>
    <property type="match status" value="1"/>
</dbReference>
<dbReference type="Gene3D" id="3.30.450.20">
    <property type="entry name" value="PAS domain"/>
    <property type="match status" value="1"/>
</dbReference>
<dbReference type="InterPro" id="IPR002078">
    <property type="entry name" value="Sigma_54_int"/>
</dbReference>
<sequence>MKRICLIAPYKELAELAWQAKQELNLAIDIKEGNLEEGIAPALEAQRRGAQVIISRGGTASIIRKQVDVPVVEINVTGYDILKTLHQYRDSTTTIGIVGYQNVVYGCQTIASILNIPIQEIIIPNDDGNINWSEIKEQMTELVERNGIKVIVGDTTAASKLGGLNVDVHLITSGKEAIIQAIEESCHIIRVREQEEEKAKKFQIVLDFVRDAVIATDEKGLITVVNPMAEKIFNIKRENAYGQPIQEIVKNTGINRVLESGIAEIEQLQEVPVGHILTNRIPIKVSGQIKGVVATFQEISKIQDAEQKIRQNLYAKGWITKYKFNDILSRDLRMKRLIEIARVYAKTDATILIEGESGTGKEMLAQSIHAESLRSDGPFVAVNCAALPPQLLESELFGYEEGAFTGAKKGGKIGLFELAHNGTIFLDEIGEMDKGLQARLLRILEEKQVMRLGSDKIIPVNIRVIAATNVSLKNEISQGNFRMDLYYRLNVLNLRTIPLRERHGDIELLAHYFLRQGNQKYGRTVKKLAPEVIEFLSNYRWPGNLRELKNVIERIVLSAEKEYVTLADIELIVEELQNIDKNTQEYQWGHLLDGTLQEIKRKIILKVLEDEGYNKSRAARRLGIDRSTIERFL</sequence>
<dbReference type="CDD" id="cd00130">
    <property type="entry name" value="PAS"/>
    <property type="match status" value="1"/>
</dbReference>
<dbReference type="InterPro" id="IPR025944">
    <property type="entry name" value="Sigma_54_int_dom_CS"/>
</dbReference>
<evidence type="ECO:0000313" key="9">
    <source>
        <dbReference type="Proteomes" id="UP000515847"/>
    </source>
</evidence>
<reference evidence="8 9" key="1">
    <citation type="journal article" date="2019" name="Front. Microbiol.">
        <title>Thermoanaerosceptrum fracticalcis gen. nov. sp. nov., a Novel Fumarate-Fermenting Microorganism From a Deep Fractured Carbonate Aquifer of the US Great Basin.</title>
        <authorList>
            <person name="Hamilton-Brehm S.D."/>
            <person name="Stewart L.E."/>
            <person name="Zavarin M."/>
            <person name="Caldwell M."/>
            <person name="Lawson P.A."/>
            <person name="Onstott T.C."/>
            <person name="Grzymski J."/>
            <person name="Neveux I."/>
            <person name="Lollar B.S."/>
            <person name="Russell C.E."/>
            <person name="Moser D.P."/>
        </authorList>
    </citation>
    <scope>NUCLEOTIDE SEQUENCE [LARGE SCALE GENOMIC DNA]</scope>
    <source>
        <strain evidence="8 9">DRI-13</strain>
    </source>
</reference>
<dbReference type="PROSITE" id="PS50112">
    <property type="entry name" value="PAS"/>
    <property type="match status" value="1"/>
</dbReference>
<dbReference type="InterPro" id="IPR003593">
    <property type="entry name" value="AAA+_ATPase"/>
</dbReference>
<dbReference type="GO" id="GO:0005524">
    <property type="term" value="F:ATP binding"/>
    <property type="evidence" value="ECO:0007669"/>
    <property type="project" value="UniProtKB-KW"/>
</dbReference>
<dbReference type="SUPFAM" id="SSF52540">
    <property type="entry name" value="P-loop containing nucleoside triphosphate hydrolases"/>
    <property type="match status" value="1"/>
</dbReference>
<dbReference type="Gene3D" id="1.10.8.60">
    <property type="match status" value="1"/>
</dbReference>